<dbReference type="EMBL" id="MPDP01000304">
    <property type="protein sequence ID" value="KAK1450680.1"/>
    <property type="molecule type" value="Genomic_DNA"/>
</dbReference>
<feature type="compositionally biased region" description="Basic and acidic residues" evidence="1">
    <location>
        <begin position="221"/>
        <end position="230"/>
    </location>
</feature>
<evidence type="ECO:0008006" key="4">
    <source>
        <dbReference type="Google" id="ProtNLM"/>
    </source>
</evidence>
<reference evidence="2" key="1">
    <citation type="submission" date="2016-11" db="EMBL/GenBank/DDBJ databases">
        <title>The genome sequence of Colletotrichum cuscutae.</title>
        <authorList>
            <person name="Baroncelli R."/>
        </authorList>
    </citation>
    <scope>NUCLEOTIDE SEQUENCE</scope>
    <source>
        <strain evidence="2">IMI 304802</strain>
    </source>
</reference>
<accession>A0AAI9U5B2</accession>
<sequence length="398" mass="45086">MDSLRSRKLAGHGASPEEHWYAMWGLIFGSGSTPTSPYAELPKEKNTHDFHEHHVVTGQSDAITRSEPLTAYHSHTRLEAWRAKDHRPSNIDQAPHLPSEDYLGSTSPTISSGPVELTITTGEVSEDSVRRKRRFNEANIDELFSNKPSKRPRRCAARKLSRIRDVKQHLKRSHTIMENHCQRCFQEFPDLISLQRHESLPRSRACACRYPSKPDGISPDKSSRLSRKSDPSLSEEQQWYAIWDIVFADKKRPCSVYMSPITSDDLEAFYEHLNSRAGPLIQQTLETAGVLKTHAATETRQIQELIGEAVYDLQREWFSNKNSVESAPHISGDVMARAESTVDSTETPATSQSDLYERGLVSQFEDQPWPNSVSDIFDFDVDFDAFGCDSVFFEGIST</sequence>
<dbReference type="Proteomes" id="UP001239213">
    <property type="component" value="Unassembled WGS sequence"/>
</dbReference>
<comment type="caution">
    <text evidence="2">The sequence shown here is derived from an EMBL/GenBank/DDBJ whole genome shotgun (WGS) entry which is preliminary data.</text>
</comment>
<feature type="region of interest" description="Disordered" evidence="1">
    <location>
        <begin position="93"/>
        <end position="114"/>
    </location>
</feature>
<dbReference type="PANTHER" id="PTHR38166:SF1">
    <property type="entry name" value="C2H2-TYPE DOMAIN-CONTAINING PROTEIN"/>
    <property type="match status" value="1"/>
</dbReference>
<organism evidence="2 3">
    <name type="scientific">Colletotrichum cuscutae</name>
    <dbReference type="NCBI Taxonomy" id="1209917"/>
    <lineage>
        <taxon>Eukaryota</taxon>
        <taxon>Fungi</taxon>
        <taxon>Dikarya</taxon>
        <taxon>Ascomycota</taxon>
        <taxon>Pezizomycotina</taxon>
        <taxon>Sordariomycetes</taxon>
        <taxon>Hypocreomycetidae</taxon>
        <taxon>Glomerellales</taxon>
        <taxon>Glomerellaceae</taxon>
        <taxon>Colletotrichum</taxon>
        <taxon>Colletotrichum acutatum species complex</taxon>
    </lineage>
</organism>
<protein>
    <recommendedName>
        <fullName evidence="4">C2H2-type domain-containing protein</fullName>
    </recommendedName>
</protein>
<gene>
    <name evidence="2" type="ORF">CCUS01_02136</name>
</gene>
<feature type="compositionally biased region" description="Polar residues" evidence="1">
    <location>
        <begin position="104"/>
        <end position="114"/>
    </location>
</feature>
<keyword evidence="3" id="KW-1185">Reference proteome</keyword>
<name>A0AAI9U5B2_9PEZI</name>
<dbReference type="PANTHER" id="PTHR38166">
    <property type="entry name" value="C2H2-TYPE DOMAIN-CONTAINING PROTEIN-RELATED"/>
    <property type="match status" value="1"/>
</dbReference>
<proteinExistence type="predicted"/>
<feature type="region of interest" description="Disordered" evidence="1">
    <location>
        <begin position="211"/>
        <end position="230"/>
    </location>
</feature>
<evidence type="ECO:0000313" key="2">
    <source>
        <dbReference type="EMBL" id="KAK1450680.1"/>
    </source>
</evidence>
<evidence type="ECO:0000313" key="3">
    <source>
        <dbReference type="Proteomes" id="UP001239213"/>
    </source>
</evidence>
<dbReference type="AlphaFoldDB" id="A0AAI9U5B2"/>
<evidence type="ECO:0000256" key="1">
    <source>
        <dbReference type="SAM" id="MobiDB-lite"/>
    </source>
</evidence>